<keyword evidence="18" id="KW-0067">ATP-binding</keyword>
<feature type="domain" description="Cytidyltransferase-like" evidence="31">
    <location>
        <begin position="11"/>
        <end position="210"/>
    </location>
</feature>
<keyword evidence="16" id="KW-0547">Nucleotide-binding</keyword>
<organism evidence="32 33">
    <name type="scientific">Lates calcarifer</name>
    <name type="common">Barramundi</name>
    <name type="synonym">Holocentrus calcarifer</name>
    <dbReference type="NCBI Taxonomy" id="8187"/>
    <lineage>
        <taxon>Eukaryota</taxon>
        <taxon>Metazoa</taxon>
        <taxon>Chordata</taxon>
        <taxon>Craniata</taxon>
        <taxon>Vertebrata</taxon>
        <taxon>Euteleostomi</taxon>
        <taxon>Actinopterygii</taxon>
        <taxon>Neopterygii</taxon>
        <taxon>Teleostei</taxon>
        <taxon>Neoteleostei</taxon>
        <taxon>Acanthomorphata</taxon>
        <taxon>Carangaria</taxon>
        <taxon>Carangaria incertae sedis</taxon>
        <taxon>Centropomidae</taxon>
        <taxon>Lates</taxon>
    </lineage>
</organism>
<comment type="catalytic activity">
    <reaction evidence="25">
        <text>nicotinate beta-D-ribonucleotide + ATP + H(+) = deamido-NAD(+) + diphosphate</text>
        <dbReference type="Rhea" id="RHEA:22860"/>
        <dbReference type="ChEBI" id="CHEBI:15378"/>
        <dbReference type="ChEBI" id="CHEBI:30616"/>
        <dbReference type="ChEBI" id="CHEBI:33019"/>
        <dbReference type="ChEBI" id="CHEBI:57502"/>
        <dbReference type="ChEBI" id="CHEBI:58437"/>
        <dbReference type="EC" id="2.7.7.18"/>
    </reaction>
    <physiologicalReaction direction="left-to-right" evidence="25">
        <dbReference type="Rhea" id="RHEA:22861"/>
    </physiologicalReaction>
    <physiologicalReaction direction="right-to-left" evidence="25">
        <dbReference type="Rhea" id="RHEA:22862"/>
    </physiologicalReaction>
</comment>
<keyword evidence="13" id="KW-0662">Pyridine nucleotide biosynthesis</keyword>
<evidence type="ECO:0000256" key="5">
    <source>
        <dbReference type="ARBA" id="ARBA00004658"/>
    </source>
</evidence>
<dbReference type="GO" id="GO:0005634">
    <property type="term" value="C:nucleus"/>
    <property type="evidence" value="ECO:0007669"/>
    <property type="project" value="UniProtKB-SubCell"/>
</dbReference>
<feature type="domain" description="Lipocalin/cytosolic fatty-acid binding" evidence="30">
    <location>
        <begin position="267"/>
        <end position="357"/>
    </location>
</feature>
<comment type="function">
    <text evidence="3">Cytosolic CRABPs may regulate the access of retinoic acid to the nuclear retinoic acid receptors.</text>
</comment>
<accession>A0AAJ8B5N6</accession>
<dbReference type="PANTHER" id="PTHR12039">
    <property type="entry name" value="NICOTINAMIDE MONONUCLEOTIDE ADENYLYLTRANSFERASE"/>
    <property type="match status" value="1"/>
</dbReference>
<comment type="subunit">
    <text evidence="27">Homohexamer. Interacts with ADPRT/PARP1.</text>
</comment>
<evidence type="ECO:0000256" key="21">
    <source>
        <dbReference type="ARBA" id="ARBA00023027"/>
    </source>
</evidence>
<dbReference type="Gene3D" id="3.40.50.620">
    <property type="entry name" value="HUPs"/>
    <property type="match status" value="1"/>
</dbReference>
<keyword evidence="23" id="KW-0539">Nucleus</keyword>
<evidence type="ECO:0000256" key="25">
    <source>
        <dbReference type="ARBA" id="ARBA00048514"/>
    </source>
</evidence>
<evidence type="ECO:0000256" key="23">
    <source>
        <dbReference type="ARBA" id="ARBA00023242"/>
    </source>
</evidence>
<evidence type="ECO:0000256" key="20">
    <source>
        <dbReference type="ARBA" id="ARBA00022893"/>
    </source>
</evidence>
<evidence type="ECO:0000256" key="4">
    <source>
        <dbReference type="ARBA" id="ARBA00004123"/>
    </source>
</evidence>
<dbReference type="AlphaFoldDB" id="A0AAJ8B5N6"/>
<evidence type="ECO:0000256" key="18">
    <source>
        <dbReference type="ARBA" id="ARBA00022840"/>
    </source>
</evidence>
<sequence length="507" mass="57962">MANRRVPLVLLACGSFNPITNQHMRLFELAKDHMHSTGQYQVVGGIVSPVSDGYGKQGLVLAKHRIAMAKLALQSSNWVTVDEWESQQPDWTETVVTMRYHYGRILKEYEQSTGTHNNSSSNTTPLSSISPQLKLLCGADFLDTFKVPGLWLDEHVEEVAGRFGLVCVSRGRLQPERAVHESDMLSRHQRNIFLVREWVRNETSATEVRRALRRGLSVKYLIPDSVIEYIHQHNLYTEDSERRNKGTVLRPLTKQAQQPVKSLDDYVNVAIRKIATLLKPDKDIVHDGDHIIIKTLSTFKNYNMDFYVGKEFEEDLSGVDDRKCTTTITWEGDKLVCVQKGEIEGRGWTHWVDGDELHLCGLLHTAVSPAATMPADFSGKWILETNEKFEEYLKVLNIDFATRKIAISLSQTKVVSQDGDKFDFKTLSTFRNYELAFTVGVEFDEYTKGLDNRNVKSLVTWEGDKLVCTQKGEKANRGWKHWIEGDKLYLELTCEDIVCLQVFKRKE</sequence>
<comment type="subcellular location">
    <subcellularLocation>
        <location evidence="4">Nucleus</location>
    </subcellularLocation>
</comment>
<comment type="pathway">
    <text evidence="6">Cofactor biosynthesis; NAD(+) biosynthesis; deamido-NAD(+) from nicotinate D-ribonucleotide: step 1/1.</text>
</comment>
<gene>
    <name evidence="33" type="primary">nmnat3</name>
</gene>
<dbReference type="InterPro" id="IPR000566">
    <property type="entry name" value="Lipocln_cytosolic_FA-bd_dom"/>
</dbReference>
<evidence type="ECO:0000256" key="16">
    <source>
        <dbReference type="ARBA" id="ARBA00022741"/>
    </source>
</evidence>
<evidence type="ECO:0000256" key="13">
    <source>
        <dbReference type="ARBA" id="ARBA00022642"/>
    </source>
</evidence>
<dbReference type="Proteomes" id="UP000694890">
    <property type="component" value="Linkage group LG4"/>
</dbReference>
<dbReference type="Pfam" id="PF01467">
    <property type="entry name" value="CTP_transf_like"/>
    <property type="match status" value="1"/>
</dbReference>
<dbReference type="EC" id="2.7.7.18" evidence="9"/>
<dbReference type="GO" id="GO:0005739">
    <property type="term" value="C:mitochondrion"/>
    <property type="evidence" value="ECO:0007669"/>
    <property type="project" value="TreeGrafter"/>
</dbReference>
<dbReference type="Pfam" id="PF00061">
    <property type="entry name" value="Lipocalin"/>
    <property type="match status" value="2"/>
</dbReference>
<reference evidence="33" key="1">
    <citation type="submission" date="2025-08" db="UniProtKB">
        <authorList>
            <consortium name="RefSeq"/>
        </authorList>
    </citation>
    <scope>IDENTIFICATION</scope>
    <source>
        <tissue evidence="33">Brain</tissue>
    </source>
</reference>
<proteinExistence type="inferred from homology"/>
<evidence type="ECO:0000256" key="14">
    <source>
        <dbReference type="ARBA" id="ARBA00022679"/>
    </source>
</evidence>
<dbReference type="FunFam" id="2.40.128.20:FF:000001">
    <property type="entry name" value="Fatty acid-binding protein, adipocyte"/>
    <property type="match status" value="1"/>
</dbReference>
<comment type="similarity">
    <text evidence="7">Belongs to the eukaryotic NMN adenylyltransferase family.</text>
</comment>
<keyword evidence="19" id="KW-0460">Magnesium</keyword>
<dbReference type="PRINTS" id="PR00178">
    <property type="entry name" value="FATTYACIDBP"/>
</dbReference>
<evidence type="ECO:0000256" key="2">
    <source>
        <dbReference type="ARBA" id="ARBA00001947"/>
    </source>
</evidence>
<evidence type="ECO:0000256" key="26">
    <source>
        <dbReference type="ARBA" id="ARBA00048969"/>
    </source>
</evidence>
<keyword evidence="15 33" id="KW-0548">Nucleotidyltransferase</keyword>
<evidence type="ECO:0000256" key="3">
    <source>
        <dbReference type="ARBA" id="ARBA00003699"/>
    </source>
</evidence>
<dbReference type="InterPro" id="IPR000463">
    <property type="entry name" value="Fatty_acid-bd"/>
</dbReference>
<evidence type="ECO:0000313" key="32">
    <source>
        <dbReference type="Proteomes" id="UP000694890"/>
    </source>
</evidence>
<evidence type="ECO:0000256" key="19">
    <source>
        <dbReference type="ARBA" id="ARBA00022842"/>
    </source>
</evidence>
<evidence type="ECO:0000313" key="33">
    <source>
        <dbReference type="RefSeq" id="XP_050925718.1"/>
    </source>
</evidence>
<dbReference type="GO" id="GO:0004515">
    <property type="term" value="F:nicotinate-nucleotide adenylyltransferase activity"/>
    <property type="evidence" value="ECO:0007669"/>
    <property type="project" value="UniProtKB-EC"/>
</dbReference>
<evidence type="ECO:0000256" key="7">
    <source>
        <dbReference type="ARBA" id="ARBA00007064"/>
    </source>
</evidence>
<evidence type="ECO:0000256" key="10">
    <source>
        <dbReference type="ARBA" id="ARBA00012390"/>
    </source>
</evidence>
<comment type="cofactor">
    <cofactor evidence="1">
        <name>Mg(2+)</name>
        <dbReference type="ChEBI" id="CHEBI:18420"/>
    </cofactor>
</comment>
<comment type="catalytic activity">
    <reaction evidence="26">
        <text>beta-nicotinamide D-ribonucleotide + ATP + H(+) = diphosphate + NAD(+)</text>
        <dbReference type="Rhea" id="RHEA:21360"/>
        <dbReference type="ChEBI" id="CHEBI:14649"/>
        <dbReference type="ChEBI" id="CHEBI:15378"/>
        <dbReference type="ChEBI" id="CHEBI:30616"/>
        <dbReference type="ChEBI" id="CHEBI:33019"/>
        <dbReference type="ChEBI" id="CHEBI:57540"/>
        <dbReference type="EC" id="2.7.7.1"/>
    </reaction>
    <physiologicalReaction direction="left-to-right" evidence="26">
        <dbReference type="Rhea" id="RHEA:21361"/>
    </physiologicalReaction>
    <physiologicalReaction direction="right-to-left" evidence="26">
        <dbReference type="Rhea" id="RHEA:21362"/>
    </physiologicalReaction>
</comment>
<evidence type="ECO:0000259" key="31">
    <source>
        <dbReference type="Pfam" id="PF01467"/>
    </source>
</evidence>
<dbReference type="CDD" id="cd09286">
    <property type="entry name" value="NMNAT_Eukarya"/>
    <property type="match status" value="1"/>
</dbReference>
<dbReference type="InterPro" id="IPR012674">
    <property type="entry name" value="Calycin"/>
</dbReference>
<name>A0AAJ8B5N6_LATCA</name>
<keyword evidence="14" id="KW-0808">Transferase</keyword>
<dbReference type="InterPro" id="IPR005248">
    <property type="entry name" value="NadD/NMNAT"/>
</dbReference>
<protein>
    <recommendedName>
        <fullName evidence="11">Cellular retinoic acid-binding protein 1</fullName>
        <ecNumber evidence="10">2.7.7.1</ecNumber>
        <ecNumber evidence="9">2.7.7.18</ecNumber>
    </recommendedName>
    <alternativeName>
        <fullName evidence="24">Cellular retinoic acid-binding protein I</fullName>
    </alternativeName>
    <alternativeName>
        <fullName evidence="28">Nicotinamide/nicotinic acid mononucleotide adenylyltransferase 1</fullName>
    </alternativeName>
    <alternativeName>
        <fullName evidence="29">Nicotinate-nucleotide adenylyltransferase 1</fullName>
    </alternativeName>
</protein>
<dbReference type="NCBIfam" id="TIGR00482">
    <property type="entry name" value="nicotinate (nicotinamide) nucleotide adenylyltransferase"/>
    <property type="match status" value="1"/>
</dbReference>
<evidence type="ECO:0000256" key="27">
    <source>
        <dbReference type="ARBA" id="ARBA00064648"/>
    </source>
</evidence>
<dbReference type="InterPro" id="IPR014729">
    <property type="entry name" value="Rossmann-like_a/b/a_fold"/>
</dbReference>
<evidence type="ECO:0000256" key="15">
    <source>
        <dbReference type="ARBA" id="ARBA00022695"/>
    </source>
</evidence>
<evidence type="ECO:0000259" key="30">
    <source>
        <dbReference type="Pfam" id="PF00061"/>
    </source>
</evidence>
<dbReference type="GO" id="GO:0019841">
    <property type="term" value="F:retinol binding"/>
    <property type="evidence" value="ECO:0007669"/>
    <property type="project" value="UniProtKB-KW"/>
</dbReference>
<comment type="pathway">
    <text evidence="5">Cofactor biosynthesis; NAD(+) biosynthesis; NAD(+) from nicotinamide D-ribonucleotide: step 1/1.</text>
</comment>
<evidence type="ECO:0000256" key="11">
    <source>
        <dbReference type="ARBA" id="ARBA00013592"/>
    </source>
</evidence>
<evidence type="ECO:0000256" key="1">
    <source>
        <dbReference type="ARBA" id="ARBA00001946"/>
    </source>
</evidence>
<comment type="cofactor">
    <cofactor evidence="2">
        <name>Zn(2+)</name>
        <dbReference type="ChEBI" id="CHEBI:29105"/>
    </cofactor>
</comment>
<dbReference type="PANTHER" id="PTHR12039:SF7">
    <property type="entry name" value="NICOTINAMIDE_NICOTINIC ACID MONONUCLEOTIDE ADENYLYLTRANSFERASE 3"/>
    <property type="match status" value="1"/>
</dbReference>
<evidence type="ECO:0000256" key="8">
    <source>
        <dbReference type="ARBA" id="ARBA00008390"/>
    </source>
</evidence>
<dbReference type="KEGG" id="lcf:108883225"/>
<dbReference type="GO" id="GO:0005524">
    <property type="term" value="F:ATP binding"/>
    <property type="evidence" value="ECO:0007669"/>
    <property type="project" value="UniProtKB-KW"/>
</dbReference>
<dbReference type="SUPFAM" id="SSF52374">
    <property type="entry name" value="Nucleotidylyl transferase"/>
    <property type="match status" value="1"/>
</dbReference>
<dbReference type="RefSeq" id="XP_050925718.1">
    <property type="nucleotide sequence ID" value="XM_051069761.1"/>
</dbReference>
<evidence type="ECO:0000256" key="9">
    <source>
        <dbReference type="ARBA" id="ARBA00012389"/>
    </source>
</evidence>
<dbReference type="InterPro" id="IPR045094">
    <property type="entry name" value="NMNAT_euk"/>
</dbReference>
<keyword evidence="22" id="KW-0683">Retinol-binding</keyword>
<evidence type="ECO:0000256" key="29">
    <source>
        <dbReference type="ARBA" id="ARBA00079376"/>
    </source>
</evidence>
<dbReference type="GO" id="GO:0000309">
    <property type="term" value="F:nicotinamide-nucleotide adenylyltransferase activity"/>
    <property type="evidence" value="ECO:0007669"/>
    <property type="project" value="UniProtKB-EC"/>
</dbReference>
<keyword evidence="21" id="KW-0520">NAD</keyword>
<dbReference type="SUPFAM" id="SSF50814">
    <property type="entry name" value="Lipocalins"/>
    <property type="match status" value="2"/>
</dbReference>
<comment type="similarity">
    <text evidence="8">Belongs to the calycin superfamily. Fatty-acid binding protein (FABP) family.</text>
</comment>
<evidence type="ECO:0000256" key="17">
    <source>
        <dbReference type="ARBA" id="ARBA00022833"/>
    </source>
</evidence>
<dbReference type="GeneID" id="108883225"/>
<dbReference type="Gene3D" id="2.40.128.20">
    <property type="match status" value="2"/>
</dbReference>
<evidence type="ECO:0000256" key="28">
    <source>
        <dbReference type="ARBA" id="ARBA00074014"/>
    </source>
</evidence>
<evidence type="ECO:0000256" key="22">
    <source>
        <dbReference type="ARBA" id="ARBA00023072"/>
    </source>
</evidence>
<keyword evidence="20" id="KW-0845">Vitamin A</keyword>
<keyword evidence="12" id="KW-0597">Phosphoprotein</keyword>
<evidence type="ECO:0000256" key="24">
    <source>
        <dbReference type="ARBA" id="ARBA00030108"/>
    </source>
</evidence>
<dbReference type="InterPro" id="IPR004821">
    <property type="entry name" value="Cyt_trans-like"/>
</dbReference>
<dbReference type="FunFam" id="3.40.50.620:FF:000101">
    <property type="entry name" value="Nicotinamide-nucleotide adenylyltransferase"/>
    <property type="match status" value="1"/>
</dbReference>
<evidence type="ECO:0000256" key="6">
    <source>
        <dbReference type="ARBA" id="ARBA00005019"/>
    </source>
</evidence>
<dbReference type="GO" id="GO:0016918">
    <property type="term" value="F:retinal binding"/>
    <property type="evidence" value="ECO:0007669"/>
    <property type="project" value="UniProtKB-KW"/>
</dbReference>
<dbReference type="CTD" id="349565"/>
<dbReference type="InterPro" id="IPR051182">
    <property type="entry name" value="Euk_NMN_adenylyltrnsfrase"/>
</dbReference>
<evidence type="ECO:0000256" key="12">
    <source>
        <dbReference type="ARBA" id="ARBA00022553"/>
    </source>
</evidence>
<dbReference type="GO" id="GO:0009435">
    <property type="term" value="P:NAD+ biosynthetic process"/>
    <property type="evidence" value="ECO:0007669"/>
    <property type="project" value="InterPro"/>
</dbReference>
<keyword evidence="17" id="KW-0862">Zinc</keyword>
<dbReference type="EC" id="2.7.7.1" evidence="10"/>
<feature type="domain" description="Lipocalin/cytosolic fatty-acid binding" evidence="30">
    <location>
        <begin position="378"/>
        <end position="505"/>
    </location>
</feature>